<name>A0A2K9LZ26_SPISQ</name>
<evidence type="ECO:0000313" key="3">
    <source>
        <dbReference type="Proteomes" id="UP000234790"/>
    </source>
</evidence>
<dbReference type="AlphaFoldDB" id="A0A2K9LZ26"/>
<feature type="transmembrane region" description="Helical" evidence="1">
    <location>
        <begin position="316"/>
        <end position="336"/>
    </location>
</feature>
<dbReference type="Proteomes" id="UP000234790">
    <property type="component" value="Chromosome"/>
</dbReference>
<sequence length="377" mass="43137">MVWGESNSRDFLDWADFCRNNALKERGINSTAGPNFASDKSSAQYNNVKNTIINTIQNYKSISVQQLYNVLPTNIVSNPTSKNVILQLYFEDNLKIQGQAKNNNSRESNFVLVFVKKLQPKQPAPTKPSSPQQRGQSNIEELIDNNWQATGRKLNFDKMEREDRSNLNISLKRVNPTQINRPAEKPNIDVRQAIREKPIETPIPRAEPKREIPPQIQSNVTYIQIPKPKPEVLKEEVNAPVKMNLEFRPTPNLKEIVIEDRVFYGLSAYDLYYIEAFLIDASIKDKSAQSTIKITRDIVRVRGDIKYAEEKSDSSAIKTIFCFLGCLTIIGIPFVISANANKVRKKANKIYRGQLKVRGYESLKEELKNLHPKIIEF</sequence>
<keyword evidence="1" id="KW-0812">Transmembrane</keyword>
<gene>
    <name evidence="2" type="ORF">SMONO_v1c07650</name>
</gene>
<organism evidence="2 3">
    <name type="scientific">Spiroplasma monobiae MQ-1</name>
    <dbReference type="NCBI Taxonomy" id="1336748"/>
    <lineage>
        <taxon>Bacteria</taxon>
        <taxon>Bacillati</taxon>
        <taxon>Mycoplasmatota</taxon>
        <taxon>Mollicutes</taxon>
        <taxon>Entomoplasmatales</taxon>
        <taxon>Spiroplasmataceae</taxon>
        <taxon>Spiroplasma</taxon>
    </lineage>
</organism>
<accession>A0A2K9LZ26</accession>
<dbReference type="EMBL" id="CP025543">
    <property type="protein sequence ID" value="AUM63014.1"/>
    <property type="molecule type" value="Genomic_DNA"/>
</dbReference>
<proteinExistence type="predicted"/>
<reference evidence="2 3" key="1">
    <citation type="submission" date="2017-12" db="EMBL/GenBank/DDBJ databases">
        <title>Complete genome sequence of Spiroplasma monobiae MQ-1 (ATCC 33825).</title>
        <authorList>
            <person name="Tsai Y.-M."/>
            <person name="Lo W.-S."/>
            <person name="Wu P.-S."/>
            <person name="Cho S.-T."/>
            <person name="Kuo C.-H."/>
        </authorList>
    </citation>
    <scope>NUCLEOTIDE SEQUENCE [LARGE SCALE GENOMIC DNA]</scope>
    <source>
        <strain evidence="2 3">MQ-1</strain>
    </source>
</reference>
<dbReference type="KEGG" id="smoo:SMONO_v1c07650"/>
<dbReference type="RefSeq" id="WP_101781050.1">
    <property type="nucleotide sequence ID" value="NZ_CP025543.1"/>
</dbReference>
<protein>
    <submittedName>
        <fullName evidence="2">Uncharacterized protein</fullName>
    </submittedName>
</protein>
<evidence type="ECO:0000313" key="2">
    <source>
        <dbReference type="EMBL" id="AUM63014.1"/>
    </source>
</evidence>
<dbReference type="OrthoDB" id="388324at2"/>
<keyword evidence="1" id="KW-0472">Membrane</keyword>
<keyword evidence="3" id="KW-1185">Reference proteome</keyword>
<keyword evidence="1" id="KW-1133">Transmembrane helix</keyword>
<evidence type="ECO:0000256" key="1">
    <source>
        <dbReference type="SAM" id="Phobius"/>
    </source>
</evidence>